<dbReference type="InterPro" id="IPR027417">
    <property type="entry name" value="P-loop_NTPase"/>
</dbReference>
<organism evidence="1 2">
    <name type="scientific">Subtercola boreus</name>
    <dbReference type="NCBI Taxonomy" id="120213"/>
    <lineage>
        <taxon>Bacteria</taxon>
        <taxon>Bacillati</taxon>
        <taxon>Actinomycetota</taxon>
        <taxon>Actinomycetes</taxon>
        <taxon>Micrococcales</taxon>
        <taxon>Microbacteriaceae</taxon>
        <taxon>Subtercola</taxon>
    </lineage>
</organism>
<reference evidence="1 2" key="1">
    <citation type="submission" date="2017-04" db="EMBL/GenBank/DDBJ databases">
        <title>Comparative genome analysis of Subtercola boreus.</title>
        <authorList>
            <person name="Cho Y.-J."/>
            <person name="Cho A."/>
            <person name="Kim O.-S."/>
            <person name="Lee J.-I."/>
        </authorList>
    </citation>
    <scope>NUCLEOTIDE SEQUENCE [LARGE SCALE GENOMIC DNA]</scope>
    <source>
        <strain evidence="1 2">K300</strain>
    </source>
</reference>
<name>A0A3E0VNL2_9MICO</name>
<dbReference type="NCBIfam" id="NF005115">
    <property type="entry name" value="PRK06547.1"/>
    <property type="match status" value="1"/>
</dbReference>
<gene>
    <name evidence="1" type="ORF">B7R54_12545</name>
</gene>
<dbReference type="AlphaFoldDB" id="A0A3E0VNL2"/>
<sequence length="192" mass="21099">MFSRSAERADALLRRLGPALPSASPGSHPPVVLIDGRSGSGKSELATALAERWPGPVTLVRLDDIYPGWDGLDAASAHVHDHLLASSAPRWQRHDWVTDTGAEWASIDPALPLIVEGIGSLSRQNAALATLRVWVELDDATRKQRALARDGEAYAPHWERWAAQERAFIAREHPRALADVVFTEDDDPDPRR</sequence>
<accession>A0A3E0VNL2</accession>
<dbReference type="EMBL" id="NBWZ01000001">
    <property type="protein sequence ID" value="RFA11265.1"/>
    <property type="molecule type" value="Genomic_DNA"/>
</dbReference>
<comment type="caution">
    <text evidence="1">The sequence shown here is derived from an EMBL/GenBank/DDBJ whole genome shotgun (WGS) entry which is preliminary data.</text>
</comment>
<dbReference type="Proteomes" id="UP000256486">
    <property type="component" value="Unassembled WGS sequence"/>
</dbReference>
<protein>
    <submittedName>
        <fullName evidence="1">Uncharacterized protein</fullName>
    </submittedName>
</protein>
<dbReference type="Gene3D" id="3.40.50.300">
    <property type="entry name" value="P-loop containing nucleotide triphosphate hydrolases"/>
    <property type="match status" value="1"/>
</dbReference>
<proteinExistence type="predicted"/>
<dbReference type="SUPFAM" id="SSF52540">
    <property type="entry name" value="P-loop containing nucleoside triphosphate hydrolases"/>
    <property type="match status" value="1"/>
</dbReference>
<evidence type="ECO:0000313" key="2">
    <source>
        <dbReference type="Proteomes" id="UP000256486"/>
    </source>
</evidence>
<evidence type="ECO:0000313" key="1">
    <source>
        <dbReference type="EMBL" id="RFA11265.1"/>
    </source>
</evidence>
<dbReference type="OrthoDB" id="3237545at2"/>
<keyword evidence="2" id="KW-1185">Reference proteome</keyword>